<reference evidence="4 5" key="1">
    <citation type="submission" date="2017-05" db="EMBL/GenBank/DDBJ databases">
        <title>Complete genome sequence of Streptomyces sp. SCSIO 03032 revealed the diverse biosynthetic pathways for its bioactive secondary metabolites.</title>
        <authorList>
            <person name="Ma L."/>
            <person name="Zhu Y."/>
            <person name="Zhang W."/>
            <person name="Zhang G."/>
            <person name="Tian X."/>
            <person name="Zhang S."/>
            <person name="Zhang C."/>
        </authorList>
    </citation>
    <scope>NUCLEOTIDE SEQUENCE [LARGE SCALE GENOMIC DNA]</scope>
    <source>
        <strain evidence="4 5">SCSIO 03032</strain>
    </source>
</reference>
<gene>
    <name evidence="4" type="ORF">CAG99_03690</name>
</gene>
<dbReference type="OrthoDB" id="3727682at2"/>
<proteinExistence type="predicted"/>
<dbReference type="EMBL" id="CP021121">
    <property type="protein sequence ID" value="ARQ68056.1"/>
    <property type="molecule type" value="Genomic_DNA"/>
</dbReference>
<evidence type="ECO:0000256" key="1">
    <source>
        <dbReference type="ARBA" id="ARBA00022857"/>
    </source>
</evidence>
<evidence type="ECO:0000256" key="2">
    <source>
        <dbReference type="ARBA" id="ARBA00023002"/>
    </source>
</evidence>
<dbReference type="GO" id="GO:0003960">
    <property type="term" value="F:quinone reductase (NADPH) activity"/>
    <property type="evidence" value="ECO:0007669"/>
    <property type="project" value="TreeGrafter"/>
</dbReference>
<accession>A0A1W7CTL3</accession>
<dbReference type="GO" id="GO:0005829">
    <property type="term" value="C:cytosol"/>
    <property type="evidence" value="ECO:0007669"/>
    <property type="project" value="TreeGrafter"/>
</dbReference>
<feature type="domain" description="Enoyl reductase (ER)" evidence="3">
    <location>
        <begin position="7"/>
        <end position="296"/>
    </location>
</feature>
<evidence type="ECO:0000259" key="3">
    <source>
        <dbReference type="SMART" id="SM00829"/>
    </source>
</evidence>
<dbReference type="SMART" id="SM00829">
    <property type="entry name" value="PKS_ER"/>
    <property type="match status" value="1"/>
</dbReference>
<name>A0A1W7CTL3_9ACTN</name>
<dbReference type="InterPro" id="IPR020843">
    <property type="entry name" value="ER"/>
</dbReference>
<dbReference type="AlphaFoldDB" id="A0A1W7CTL3"/>
<organism evidence="4 5">
    <name type="scientific">Streptomyces marincola</name>
    <dbReference type="NCBI Taxonomy" id="2878388"/>
    <lineage>
        <taxon>Bacteria</taxon>
        <taxon>Bacillati</taxon>
        <taxon>Actinomycetota</taxon>
        <taxon>Actinomycetes</taxon>
        <taxon>Kitasatosporales</taxon>
        <taxon>Streptomycetaceae</taxon>
        <taxon>Streptomyces</taxon>
    </lineage>
</organism>
<dbReference type="SUPFAM" id="SSF50129">
    <property type="entry name" value="GroES-like"/>
    <property type="match status" value="1"/>
</dbReference>
<dbReference type="InterPro" id="IPR036291">
    <property type="entry name" value="NAD(P)-bd_dom_sf"/>
</dbReference>
<dbReference type="Pfam" id="PF08240">
    <property type="entry name" value="ADH_N"/>
    <property type="match status" value="1"/>
</dbReference>
<dbReference type="KEGG" id="smao:CAG99_03690"/>
<dbReference type="InterPro" id="IPR011032">
    <property type="entry name" value="GroES-like_sf"/>
</dbReference>
<keyword evidence="5" id="KW-1185">Reference proteome</keyword>
<dbReference type="Gene3D" id="3.90.180.10">
    <property type="entry name" value="Medium-chain alcohol dehydrogenases, catalytic domain"/>
    <property type="match status" value="1"/>
</dbReference>
<dbReference type="Gene3D" id="3.40.50.720">
    <property type="entry name" value="NAD(P)-binding Rossmann-like Domain"/>
    <property type="match status" value="1"/>
</dbReference>
<dbReference type="Pfam" id="PF13602">
    <property type="entry name" value="ADH_zinc_N_2"/>
    <property type="match status" value="1"/>
</dbReference>
<evidence type="ECO:0000313" key="4">
    <source>
        <dbReference type="EMBL" id="ARQ68056.1"/>
    </source>
</evidence>
<keyword evidence="2" id="KW-0560">Oxidoreductase</keyword>
<sequence>MPLALVSTAETPAPTLRDVTLPPLGPGDLRVRVTAASVDPVDTLFAGGPARTIFGLTGTVGLGWSLTGVVTGVGAEVTGFSVGDPVAAVHRDVTAPVRAHAEETAVPAATTALLPAGLDPVDAASVPLNASTAARMVHRLGPADGRTLLVTGAAGAVGGYAVALAAHAGWTVTALARPDDRAFVLRAGARALVTELPGPSFDAVVDGAVLHAAALGAVRDGGAFVGVTSSSPAAPERGIEVGIVSVEPDGARLAELLALAAAGVLEPRVAGRVALTDFGTAYDKVAGGGQRGRWLLLP</sequence>
<dbReference type="InterPro" id="IPR013154">
    <property type="entry name" value="ADH-like_N"/>
</dbReference>
<dbReference type="GO" id="GO:0070402">
    <property type="term" value="F:NADPH binding"/>
    <property type="evidence" value="ECO:0007669"/>
    <property type="project" value="TreeGrafter"/>
</dbReference>
<dbReference type="SUPFAM" id="SSF51735">
    <property type="entry name" value="NAD(P)-binding Rossmann-fold domains"/>
    <property type="match status" value="1"/>
</dbReference>
<dbReference type="PANTHER" id="PTHR48106:SF13">
    <property type="entry name" value="QUINONE OXIDOREDUCTASE-RELATED"/>
    <property type="match status" value="1"/>
</dbReference>
<dbReference type="GO" id="GO:0035925">
    <property type="term" value="F:mRNA 3'-UTR AU-rich region binding"/>
    <property type="evidence" value="ECO:0007669"/>
    <property type="project" value="TreeGrafter"/>
</dbReference>
<dbReference type="PANTHER" id="PTHR48106">
    <property type="entry name" value="QUINONE OXIDOREDUCTASE PIG3-RELATED"/>
    <property type="match status" value="1"/>
</dbReference>
<keyword evidence="1" id="KW-0521">NADP</keyword>
<evidence type="ECO:0000313" key="5">
    <source>
        <dbReference type="Proteomes" id="UP000194218"/>
    </source>
</evidence>
<protein>
    <submittedName>
        <fullName evidence="4">Alcohol dehydrogenase</fullName>
    </submittedName>
</protein>
<dbReference type="RefSeq" id="WP_086157574.1">
    <property type="nucleotide sequence ID" value="NZ_CP021121.1"/>
</dbReference>
<dbReference type="Proteomes" id="UP000194218">
    <property type="component" value="Chromosome"/>
</dbReference>